<dbReference type="EMBL" id="JBHUEK010000031">
    <property type="protein sequence ID" value="MFD1781081.1"/>
    <property type="molecule type" value="Genomic_DNA"/>
</dbReference>
<proteinExistence type="predicted"/>
<evidence type="ECO:0000313" key="3">
    <source>
        <dbReference type="Proteomes" id="UP001597227"/>
    </source>
</evidence>
<dbReference type="Proteomes" id="UP001597227">
    <property type="component" value="Unassembled WGS sequence"/>
</dbReference>
<organism evidence="2 3">
    <name type="scientific">Fredinandcohnia salidurans</name>
    <dbReference type="NCBI Taxonomy" id="2595041"/>
    <lineage>
        <taxon>Bacteria</taxon>
        <taxon>Bacillati</taxon>
        <taxon>Bacillota</taxon>
        <taxon>Bacilli</taxon>
        <taxon>Bacillales</taxon>
        <taxon>Bacillaceae</taxon>
        <taxon>Fredinandcohnia</taxon>
    </lineage>
</organism>
<evidence type="ECO:0000259" key="1">
    <source>
        <dbReference type="PROSITE" id="PS50965"/>
    </source>
</evidence>
<reference evidence="3" key="1">
    <citation type="journal article" date="2019" name="Int. J. Syst. Evol. Microbiol.">
        <title>The Global Catalogue of Microorganisms (GCM) 10K type strain sequencing project: providing services to taxonomists for standard genome sequencing and annotation.</title>
        <authorList>
            <consortium name="The Broad Institute Genomics Platform"/>
            <consortium name="The Broad Institute Genome Sequencing Center for Infectious Disease"/>
            <person name="Wu L."/>
            <person name="Ma J."/>
        </authorList>
    </citation>
    <scope>NUCLEOTIDE SEQUENCE [LARGE SCALE GENOMIC DNA]</scope>
    <source>
        <strain evidence="3">CCUG 15531</strain>
    </source>
</reference>
<protein>
    <submittedName>
        <fullName evidence="2">Nuclease-related domain-containing protein</fullName>
    </submittedName>
</protein>
<keyword evidence="3" id="KW-1185">Reference proteome</keyword>
<feature type="domain" description="NERD" evidence="1">
    <location>
        <begin position="37"/>
        <end position="148"/>
    </location>
</feature>
<comment type="caution">
    <text evidence="2">The sequence shown here is derived from an EMBL/GenBank/DDBJ whole genome shotgun (WGS) entry which is preliminary data.</text>
</comment>
<accession>A0ABW4MTM3</accession>
<sequence length="306" mass="35448">MIIKKRTEPLELQLLKSNRARKKVPEKIENQIITLEKGFIGETMFDQRMESLSLDSLTINDLLLETNSTHYQIDSLLISPPKIHIFEVKNFEGDYIVKGDQWKSLSTRKEIKNPLLQLSRSTSLLRQLLQQLGPNLTVEGHLIFINPEFYLYEVPPNLPIVFQPQLNRFIRTLNAQPSKISNTHQTLAKKLLSLHIKKSPFSLLPKYCFDEFKKGILCGECWNGFMEIGNQYKLVCGKCGNNEDIEAAVIRSVEELRLLFPDLKITTMTVFDWCKVIKDKRTIRKILASNYNFVSSGKYSYYKAKE</sequence>
<gene>
    <name evidence="2" type="ORF">ACFSFW_20715</name>
</gene>
<dbReference type="InterPro" id="IPR011528">
    <property type="entry name" value="NERD"/>
</dbReference>
<dbReference type="PROSITE" id="PS50965">
    <property type="entry name" value="NERD"/>
    <property type="match status" value="1"/>
</dbReference>
<dbReference type="Pfam" id="PF08378">
    <property type="entry name" value="NERD"/>
    <property type="match status" value="1"/>
</dbReference>
<dbReference type="RefSeq" id="WP_388041034.1">
    <property type="nucleotide sequence ID" value="NZ_JBHUEK010000031.1"/>
</dbReference>
<name>A0ABW4MTM3_9BACI</name>
<evidence type="ECO:0000313" key="2">
    <source>
        <dbReference type="EMBL" id="MFD1781081.1"/>
    </source>
</evidence>